<feature type="coiled-coil region" evidence="1">
    <location>
        <begin position="54"/>
        <end position="101"/>
    </location>
</feature>
<proteinExistence type="predicted"/>
<dbReference type="EMBL" id="MU254538">
    <property type="protein sequence ID" value="KAG9240210.1"/>
    <property type="molecule type" value="Genomic_DNA"/>
</dbReference>
<sequence>MCFYDQIKQTCNCYKWSHFRQHCSKEYRTGETCGMKLVMQTVKGEEKCRICTKIDTKKRAIRREQDKIKRWKREPNRSASIEKAESEILRHEVDLYHLEEDRLRKQGML</sequence>
<evidence type="ECO:0000313" key="2">
    <source>
        <dbReference type="EMBL" id="KAG9240210.1"/>
    </source>
</evidence>
<reference evidence="2" key="1">
    <citation type="journal article" date="2021" name="IMA Fungus">
        <title>Genomic characterization of three marine fungi, including Emericellopsis atlantica sp. nov. with signatures of a generalist lifestyle and marine biomass degradation.</title>
        <authorList>
            <person name="Hagestad O.C."/>
            <person name="Hou L."/>
            <person name="Andersen J.H."/>
            <person name="Hansen E.H."/>
            <person name="Altermark B."/>
            <person name="Li C."/>
            <person name="Kuhnert E."/>
            <person name="Cox R.J."/>
            <person name="Crous P.W."/>
            <person name="Spatafora J.W."/>
            <person name="Lail K."/>
            <person name="Amirebrahimi M."/>
            <person name="Lipzen A."/>
            <person name="Pangilinan J."/>
            <person name="Andreopoulos W."/>
            <person name="Hayes R.D."/>
            <person name="Ng V."/>
            <person name="Grigoriev I.V."/>
            <person name="Jackson S.A."/>
            <person name="Sutton T.D.S."/>
            <person name="Dobson A.D.W."/>
            <person name="Rama T."/>
        </authorList>
    </citation>
    <scope>NUCLEOTIDE SEQUENCE</scope>
    <source>
        <strain evidence="2">TRa3180A</strain>
    </source>
</reference>
<evidence type="ECO:0000313" key="3">
    <source>
        <dbReference type="Proteomes" id="UP000887226"/>
    </source>
</evidence>
<keyword evidence="3" id="KW-1185">Reference proteome</keyword>
<dbReference type="OrthoDB" id="5015991at2759"/>
<evidence type="ECO:0000256" key="1">
    <source>
        <dbReference type="SAM" id="Coils"/>
    </source>
</evidence>
<gene>
    <name evidence="2" type="ORF">BJ878DRAFT_311627</name>
</gene>
<name>A0A9P8CB54_9HELO</name>
<protein>
    <submittedName>
        <fullName evidence="2">Uncharacterized protein</fullName>
    </submittedName>
</protein>
<dbReference type="Proteomes" id="UP000887226">
    <property type="component" value="Unassembled WGS sequence"/>
</dbReference>
<comment type="caution">
    <text evidence="2">The sequence shown here is derived from an EMBL/GenBank/DDBJ whole genome shotgun (WGS) entry which is preliminary data.</text>
</comment>
<keyword evidence="1" id="KW-0175">Coiled coil</keyword>
<dbReference type="AlphaFoldDB" id="A0A9P8CB54"/>
<accession>A0A9P8CB54</accession>
<organism evidence="2 3">
    <name type="scientific">Calycina marina</name>
    <dbReference type="NCBI Taxonomy" id="1763456"/>
    <lineage>
        <taxon>Eukaryota</taxon>
        <taxon>Fungi</taxon>
        <taxon>Dikarya</taxon>
        <taxon>Ascomycota</taxon>
        <taxon>Pezizomycotina</taxon>
        <taxon>Leotiomycetes</taxon>
        <taxon>Helotiales</taxon>
        <taxon>Pezizellaceae</taxon>
        <taxon>Calycina</taxon>
    </lineage>
</organism>